<dbReference type="Proteomes" id="UP000799118">
    <property type="component" value="Unassembled WGS sequence"/>
</dbReference>
<proteinExistence type="predicted"/>
<gene>
    <name evidence="1" type="ORF">BT96DRAFT_1079944</name>
</gene>
<keyword evidence="2" id="KW-1185">Reference proteome</keyword>
<evidence type="ECO:0000313" key="1">
    <source>
        <dbReference type="EMBL" id="KAE9387462.1"/>
    </source>
</evidence>
<reference evidence="1" key="1">
    <citation type="journal article" date="2019" name="Environ. Microbiol.">
        <title>Fungal ecological strategies reflected in gene transcription - a case study of two litter decomposers.</title>
        <authorList>
            <person name="Barbi F."/>
            <person name="Kohler A."/>
            <person name="Barry K."/>
            <person name="Baskaran P."/>
            <person name="Daum C."/>
            <person name="Fauchery L."/>
            <person name="Ihrmark K."/>
            <person name="Kuo A."/>
            <person name="LaButti K."/>
            <person name="Lipzen A."/>
            <person name="Morin E."/>
            <person name="Grigoriev I.V."/>
            <person name="Henrissat B."/>
            <person name="Lindahl B."/>
            <person name="Martin F."/>
        </authorList>
    </citation>
    <scope>NUCLEOTIDE SEQUENCE</scope>
    <source>
        <strain evidence="1">JB14</strain>
    </source>
</reference>
<evidence type="ECO:0008006" key="3">
    <source>
        <dbReference type="Google" id="ProtNLM"/>
    </source>
</evidence>
<accession>A0A6A4GNU1</accession>
<sequence length="290" mass="31861">MIGLARSTHFTCNLTIIQTLVTMVSATKPILMRGVWGETGGWPRVYLCGEFGVKLLMQALWVKLVILGHNPPGPSYQLISGSQPQLSTAKGLAFCMVRIDLVQNITERGGKIDVAIPLKGYWIMKTSQLQDSQALAPGLFAVSISFVEACINAGKLLKPLFCDDGISMPIHIHVSIEDPILRASLYDEIMHSGGFPYASLEAARVVIADDSKKRSFGALVKLFQLTPNKAIESVEWVKNCIDQEEVVFTPLVLKNPGGRTLGQARTEFTEDDDQKLAQWIAANLPCEFML</sequence>
<name>A0A6A4GNU1_9AGAR</name>
<dbReference type="EMBL" id="ML769799">
    <property type="protein sequence ID" value="KAE9387462.1"/>
    <property type="molecule type" value="Genomic_DNA"/>
</dbReference>
<evidence type="ECO:0000313" key="2">
    <source>
        <dbReference type="Proteomes" id="UP000799118"/>
    </source>
</evidence>
<organism evidence="1 2">
    <name type="scientific">Gymnopus androsaceus JB14</name>
    <dbReference type="NCBI Taxonomy" id="1447944"/>
    <lineage>
        <taxon>Eukaryota</taxon>
        <taxon>Fungi</taxon>
        <taxon>Dikarya</taxon>
        <taxon>Basidiomycota</taxon>
        <taxon>Agaricomycotina</taxon>
        <taxon>Agaricomycetes</taxon>
        <taxon>Agaricomycetidae</taxon>
        <taxon>Agaricales</taxon>
        <taxon>Marasmiineae</taxon>
        <taxon>Omphalotaceae</taxon>
        <taxon>Gymnopus</taxon>
    </lineage>
</organism>
<dbReference type="AlphaFoldDB" id="A0A6A4GNU1"/>
<protein>
    <recommendedName>
        <fullName evidence="3">BRCT domain-containing protein</fullName>
    </recommendedName>
</protein>
<dbReference type="OrthoDB" id="435460at2759"/>